<protein>
    <submittedName>
        <fullName evidence="1">Uncharacterized protein</fullName>
    </submittedName>
</protein>
<evidence type="ECO:0000313" key="1">
    <source>
        <dbReference type="EMBL" id="GAA3026158.1"/>
    </source>
</evidence>
<evidence type="ECO:0000313" key="2">
    <source>
        <dbReference type="Proteomes" id="UP001499930"/>
    </source>
</evidence>
<accession>A0ABP6L0G1</accession>
<gene>
    <name evidence="1" type="ORF">GCM10017559_60030</name>
</gene>
<organism evidence="1 2">
    <name type="scientific">Streptosporangium longisporum</name>
    <dbReference type="NCBI Taxonomy" id="46187"/>
    <lineage>
        <taxon>Bacteria</taxon>
        <taxon>Bacillati</taxon>
        <taxon>Actinomycetota</taxon>
        <taxon>Actinomycetes</taxon>
        <taxon>Streptosporangiales</taxon>
        <taxon>Streptosporangiaceae</taxon>
        <taxon>Streptosporangium</taxon>
    </lineage>
</organism>
<dbReference type="Proteomes" id="UP001499930">
    <property type="component" value="Unassembled WGS sequence"/>
</dbReference>
<keyword evidence="2" id="KW-1185">Reference proteome</keyword>
<comment type="caution">
    <text evidence="1">The sequence shown here is derived from an EMBL/GenBank/DDBJ whole genome shotgun (WGS) entry which is preliminary data.</text>
</comment>
<proteinExistence type="predicted"/>
<dbReference type="EMBL" id="BAAAWD010000015">
    <property type="protein sequence ID" value="GAA3026158.1"/>
    <property type="molecule type" value="Genomic_DNA"/>
</dbReference>
<sequence length="125" mass="13117">MTLRPAAVTVLGDAVFSIASDETCTGTTVEVPPVVTPVWVGVSALENSTVALLFTVVPGELAPSVTRNLTEVDWPGARLPPLTALAPVPSRAWTWLLMKSPWSSPVRSVLAPMLGPVTTEMLPGT</sequence>
<name>A0ABP6L0G1_9ACTN</name>
<reference evidence="2" key="1">
    <citation type="journal article" date="2019" name="Int. J. Syst. Evol. Microbiol.">
        <title>The Global Catalogue of Microorganisms (GCM) 10K type strain sequencing project: providing services to taxonomists for standard genome sequencing and annotation.</title>
        <authorList>
            <consortium name="The Broad Institute Genomics Platform"/>
            <consortium name="The Broad Institute Genome Sequencing Center for Infectious Disease"/>
            <person name="Wu L."/>
            <person name="Ma J."/>
        </authorList>
    </citation>
    <scope>NUCLEOTIDE SEQUENCE [LARGE SCALE GENOMIC DNA]</scope>
    <source>
        <strain evidence="2">JCM 3106</strain>
    </source>
</reference>